<comment type="caution">
    <text evidence="1">The sequence shown here is derived from an EMBL/GenBank/DDBJ whole genome shotgun (WGS) entry which is preliminary data.</text>
</comment>
<keyword evidence="2" id="KW-1185">Reference proteome</keyword>
<name>A0A164JLR5_9CRUS</name>
<protein>
    <submittedName>
        <fullName evidence="1">Uncharacterized protein</fullName>
    </submittedName>
</protein>
<reference evidence="1 2" key="1">
    <citation type="submission" date="2016-03" db="EMBL/GenBank/DDBJ databases">
        <title>EvidentialGene: Evidence-directed Construction of Genes on Genomes.</title>
        <authorList>
            <person name="Gilbert D.G."/>
            <person name="Choi J.-H."/>
            <person name="Mockaitis K."/>
            <person name="Colbourne J."/>
            <person name="Pfrender M."/>
        </authorList>
    </citation>
    <scope>NUCLEOTIDE SEQUENCE [LARGE SCALE GENOMIC DNA]</scope>
    <source>
        <strain evidence="1 2">Xinb3</strain>
        <tissue evidence="1">Complete organism</tissue>
    </source>
</reference>
<proteinExistence type="predicted"/>
<sequence>MLTVIYTTPSTRHVSMQTYADDSITFCLGTCQSLNVFFVLYYVSRTSKLCSLEFYFFIV</sequence>
<dbReference type="Proteomes" id="UP000076858">
    <property type="component" value="Unassembled WGS sequence"/>
</dbReference>
<evidence type="ECO:0000313" key="1">
    <source>
        <dbReference type="EMBL" id="KZS02466.1"/>
    </source>
</evidence>
<evidence type="ECO:0000313" key="2">
    <source>
        <dbReference type="Proteomes" id="UP000076858"/>
    </source>
</evidence>
<dbReference type="AlphaFoldDB" id="A0A164JLR5"/>
<accession>A0A164JLR5</accession>
<organism evidence="1 2">
    <name type="scientific">Daphnia magna</name>
    <dbReference type="NCBI Taxonomy" id="35525"/>
    <lineage>
        <taxon>Eukaryota</taxon>
        <taxon>Metazoa</taxon>
        <taxon>Ecdysozoa</taxon>
        <taxon>Arthropoda</taxon>
        <taxon>Crustacea</taxon>
        <taxon>Branchiopoda</taxon>
        <taxon>Diplostraca</taxon>
        <taxon>Cladocera</taxon>
        <taxon>Anomopoda</taxon>
        <taxon>Daphniidae</taxon>
        <taxon>Daphnia</taxon>
    </lineage>
</organism>
<dbReference type="EMBL" id="LRGB01004315">
    <property type="protein sequence ID" value="KZS02466.1"/>
    <property type="molecule type" value="Genomic_DNA"/>
</dbReference>
<gene>
    <name evidence="1" type="ORF">APZ42_000487</name>
</gene>